<comment type="caution">
    <text evidence="1">The sequence shown here is derived from an EMBL/GenBank/DDBJ whole genome shotgun (WGS) entry which is preliminary data.</text>
</comment>
<gene>
    <name evidence="1" type="ORF">B0I21_10784</name>
</gene>
<proteinExistence type="predicted"/>
<dbReference type="RefSeq" id="WP_133641202.1">
    <property type="nucleotide sequence ID" value="NZ_SNZV01000007.1"/>
</dbReference>
<evidence type="ECO:0000313" key="1">
    <source>
        <dbReference type="EMBL" id="TDS11741.1"/>
    </source>
</evidence>
<keyword evidence="2" id="KW-1185">Reference proteome</keyword>
<protein>
    <submittedName>
        <fullName evidence="1">Uncharacterized protein</fullName>
    </submittedName>
</protein>
<reference evidence="1 2" key="1">
    <citation type="submission" date="2019-03" db="EMBL/GenBank/DDBJ databases">
        <title>Genomic Encyclopedia of Type Strains, Phase III (KMG-III): the genomes of soil and plant-associated and newly described type strains.</title>
        <authorList>
            <person name="Whitman W."/>
        </authorList>
    </citation>
    <scope>NUCLEOTIDE SEQUENCE [LARGE SCALE GENOMIC DNA]</scope>
    <source>
        <strain evidence="1 2">CGMCC 1.12801</strain>
    </source>
</reference>
<sequence>MKKYLNTYPQGKKRPMDFGDIYIEKYMYDIEIDAFEPDKSWHGATFDFSSYYFAGNHKDTHRELKVLNRYFEFICVEEDRVYQVSSVKYKASR</sequence>
<evidence type="ECO:0000313" key="2">
    <source>
        <dbReference type="Proteomes" id="UP000294752"/>
    </source>
</evidence>
<dbReference type="AlphaFoldDB" id="A0A4R7CVQ9"/>
<dbReference type="Proteomes" id="UP000294752">
    <property type="component" value="Unassembled WGS sequence"/>
</dbReference>
<accession>A0A4R7CVQ9</accession>
<name>A0A4R7CVQ9_9SPHI</name>
<organism evidence="1 2">
    <name type="scientific">Sphingobacterium paludis</name>
    <dbReference type="NCBI Taxonomy" id="1476465"/>
    <lineage>
        <taxon>Bacteria</taxon>
        <taxon>Pseudomonadati</taxon>
        <taxon>Bacteroidota</taxon>
        <taxon>Sphingobacteriia</taxon>
        <taxon>Sphingobacteriales</taxon>
        <taxon>Sphingobacteriaceae</taxon>
        <taxon>Sphingobacterium</taxon>
    </lineage>
</organism>
<dbReference type="EMBL" id="SNZV01000007">
    <property type="protein sequence ID" value="TDS11741.1"/>
    <property type="molecule type" value="Genomic_DNA"/>
</dbReference>